<dbReference type="EMBL" id="JAHRIO010021037">
    <property type="protein sequence ID" value="MEQ2165220.1"/>
    <property type="molecule type" value="Genomic_DNA"/>
</dbReference>
<comment type="caution">
    <text evidence="1">The sequence shown here is derived from an EMBL/GenBank/DDBJ whole genome shotgun (WGS) entry which is preliminary data.</text>
</comment>
<feature type="non-terminal residue" evidence="1">
    <location>
        <position position="1"/>
    </location>
</feature>
<name>A0ABV0N1F2_9TELE</name>
<reference evidence="1 2" key="1">
    <citation type="submission" date="2021-06" db="EMBL/GenBank/DDBJ databases">
        <authorList>
            <person name="Palmer J.M."/>
        </authorList>
    </citation>
    <scope>NUCLEOTIDE SEQUENCE [LARGE SCALE GENOMIC DNA]</scope>
    <source>
        <strain evidence="1 2">GA_2019</strain>
        <tissue evidence="1">Muscle</tissue>
    </source>
</reference>
<accession>A0ABV0N1F2</accession>
<sequence>LMQNLADIIMGTVQYNEEGVLMSIMELCGVMTDESEEKEAEMEAYNHLVKLSQEIENHVARWLRTAAQEKMNNRGELL</sequence>
<keyword evidence="2" id="KW-1185">Reference proteome</keyword>
<dbReference type="Proteomes" id="UP001476798">
    <property type="component" value="Unassembled WGS sequence"/>
</dbReference>
<evidence type="ECO:0000313" key="1">
    <source>
        <dbReference type="EMBL" id="MEQ2165220.1"/>
    </source>
</evidence>
<organism evidence="1 2">
    <name type="scientific">Goodea atripinnis</name>
    <dbReference type="NCBI Taxonomy" id="208336"/>
    <lineage>
        <taxon>Eukaryota</taxon>
        <taxon>Metazoa</taxon>
        <taxon>Chordata</taxon>
        <taxon>Craniata</taxon>
        <taxon>Vertebrata</taxon>
        <taxon>Euteleostomi</taxon>
        <taxon>Actinopterygii</taxon>
        <taxon>Neopterygii</taxon>
        <taxon>Teleostei</taxon>
        <taxon>Neoteleostei</taxon>
        <taxon>Acanthomorphata</taxon>
        <taxon>Ovalentaria</taxon>
        <taxon>Atherinomorphae</taxon>
        <taxon>Cyprinodontiformes</taxon>
        <taxon>Goodeidae</taxon>
        <taxon>Goodea</taxon>
    </lineage>
</organism>
<protein>
    <submittedName>
        <fullName evidence="1">Uncharacterized protein</fullName>
    </submittedName>
</protein>
<proteinExistence type="predicted"/>
<gene>
    <name evidence="1" type="ORF">GOODEAATRI_014668</name>
</gene>
<evidence type="ECO:0000313" key="2">
    <source>
        <dbReference type="Proteomes" id="UP001476798"/>
    </source>
</evidence>